<sequence>MWNSDHTPELLGKLKAEQFPATAVTVYLGETVPVENSRPPYDGYAHFENAFWQREGAHLDFYVVYTEHLGYFVFFTNTILEVIGLQYPYRQPAKSGW</sequence>
<dbReference type="AlphaFoldDB" id="A0A0F9IC25"/>
<comment type="caution">
    <text evidence="1">The sequence shown here is derived from an EMBL/GenBank/DDBJ whole genome shotgun (WGS) entry which is preliminary data.</text>
</comment>
<proteinExistence type="predicted"/>
<gene>
    <name evidence="1" type="ORF">LCGC14_1597680</name>
</gene>
<reference evidence="1" key="1">
    <citation type="journal article" date="2015" name="Nature">
        <title>Complex archaea that bridge the gap between prokaryotes and eukaryotes.</title>
        <authorList>
            <person name="Spang A."/>
            <person name="Saw J.H."/>
            <person name="Jorgensen S.L."/>
            <person name="Zaremba-Niedzwiedzka K."/>
            <person name="Martijn J."/>
            <person name="Lind A.E."/>
            <person name="van Eijk R."/>
            <person name="Schleper C."/>
            <person name="Guy L."/>
            <person name="Ettema T.J."/>
        </authorList>
    </citation>
    <scope>NUCLEOTIDE SEQUENCE</scope>
</reference>
<accession>A0A0F9IC25</accession>
<name>A0A0F9IC25_9ZZZZ</name>
<evidence type="ECO:0000313" key="1">
    <source>
        <dbReference type="EMBL" id="KKM25171.1"/>
    </source>
</evidence>
<organism evidence="1">
    <name type="scientific">marine sediment metagenome</name>
    <dbReference type="NCBI Taxonomy" id="412755"/>
    <lineage>
        <taxon>unclassified sequences</taxon>
        <taxon>metagenomes</taxon>
        <taxon>ecological metagenomes</taxon>
    </lineage>
</organism>
<protein>
    <submittedName>
        <fullName evidence="1">Uncharacterized protein</fullName>
    </submittedName>
</protein>
<dbReference type="EMBL" id="LAZR01012772">
    <property type="protein sequence ID" value="KKM25171.1"/>
    <property type="molecule type" value="Genomic_DNA"/>
</dbReference>